<sequence>MFSISRQRRHLANAPRPLSRSVQNSLVLKIGYRCRGIQTSCEIDNEELKYCGSRMVVKMGVAMVELGFKEARPWVENAKFQFWPSFNVMQQRKVAYATLSRELPGCCRGGSCMRNFGSCKVAKFRTQLSLDRIKICSVPVLHTQLR</sequence>
<evidence type="ECO:0000313" key="2">
    <source>
        <dbReference type="Proteomes" id="UP001341840"/>
    </source>
</evidence>
<gene>
    <name evidence="1" type="ORF">PIB30_067768</name>
</gene>
<organism evidence="1 2">
    <name type="scientific">Stylosanthes scabra</name>
    <dbReference type="NCBI Taxonomy" id="79078"/>
    <lineage>
        <taxon>Eukaryota</taxon>
        <taxon>Viridiplantae</taxon>
        <taxon>Streptophyta</taxon>
        <taxon>Embryophyta</taxon>
        <taxon>Tracheophyta</taxon>
        <taxon>Spermatophyta</taxon>
        <taxon>Magnoliopsida</taxon>
        <taxon>eudicotyledons</taxon>
        <taxon>Gunneridae</taxon>
        <taxon>Pentapetalae</taxon>
        <taxon>rosids</taxon>
        <taxon>fabids</taxon>
        <taxon>Fabales</taxon>
        <taxon>Fabaceae</taxon>
        <taxon>Papilionoideae</taxon>
        <taxon>50 kb inversion clade</taxon>
        <taxon>dalbergioids sensu lato</taxon>
        <taxon>Dalbergieae</taxon>
        <taxon>Pterocarpus clade</taxon>
        <taxon>Stylosanthes</taxon>
    </lineage>
</organism>
<dbReference type="Proteomes" id="UP001341840">
    <property type="component" value="Unassembled WGS sequence"/>
</dbReference>
<evidence type="ECO:0000313" key="1">
    <source>
        <dbReference type="EMBL" id="MED6198581.1"/>
    </source>
</evidence>
<proteinExistence type="predicted"/>
<name>A0ABU6XMZ9_9FABA</name>
<protein>
    <submittedName>
        <fullName evidence="1">Uncharacterized protein</fullName>
    </submittedName>
</protein>
<dbReference type="EMBL" id="JASCZI010212162">
    <property type="protein sequence ID" value="MED6198581.1"/>
    <property type="molecule type" value="Genomic_DNA"/>
</dbReference>
<comment type="caution">
    <text evidence="1">The sequence shown here is derived from an EMBL/GenBank/DDBJ whole genome shotgun (WGS) entry which is preliminary data.</text>
</comment>
<reference evidence="1 2" key="1">
    <citation type="journal article" date="2023" name="Plants (Basel)">
        <title>Bridging the Gap: Combining Genomics and Transcriptomics Approaches to Understand Stylosanthes scabra, an Orphan Legume from the Brazilian Caatinga.</title>
        <authorList>
            <person name="Ferreira-Neto J.R.C."/>
            <person name="da Silva M.D."/>
            <person name="Binneck E."/>
            <person name="de Melo N.F."/>
            <person name="da Silva R.H."/>
            <person name="de Melo A.L.T.M."/>
            <person name="Pandolfi V."/>
            <person name="Bustamante F.O."/>
            <person name="Brasileiro-Vidal A.C."/>
            <person name="Benko-Iseppon A.M."/>
        </authorList>
    </citation>
    <scope>NUCLEOTIDE SEQUENCE [LARGE SCALE GENOMIC DNA]</scope>
    <source>
        <tissue evidence="1">Leaves</tissue>
    </source>
</reference>
<keyword evidence="2" id="KW-1185">Reference proteome</keyword>
<accession>A0ABU6XMZ9</accession>